<comment type="caution">
    <text evidence="1">The sequence shown here is derived from an EMBL/GenBank/DDBJ whole genome shotgun (WGS) entry which is preliminary data.</text>
</comment>
<dbReference type="EMBL" id="MU154578">
    <property type="protein sequence ID" value="KAF9493991.1"/>
    <property type="molecule type" value="Genomic_DNA"/>
</dbReference>
<evidence type="ECO:0000313" key="1">
    <source>
        <dbReference type="EMBL" id="KAF9493991.1"/>
    </source>
</evidence>
<keyword evidence="2" id="KW-1185">Reference proteome</keyword>
<sequence length="64" mass="7457">MTHIGYRSHTSTTPLFTTIPFIAPSLSHLPFSSQMYNKALHMPFSSGFCYIHRYQYLARTYLPQ</sequence>
<organism evidence="1 2">
    <name type="scientific">Pleurotus eryngii</name>
    <name type="common">Boletus of the steppes</name>
    <dbReference type="NCBI Taxonomy" id="5323"/>
    <lineage>
        <taxon>Eukaryota</taxon>
        <taxon>Fungi</taxon>
        <taxon>Dikarya</taxon>
        <taxon>Basidiomycota</taxon>
        <taxon>Agaricomycotina</taxon>
        <taxon>Agaricomycetes</taxon>
        <taxon>Agaricomycetidae</taxon>
        <taxon>Agaricales</taxon>
        <taxon>Pleurotineae</taxon>
        <taxon>Pleurotaceae</taxon>
        <taxon>Pleurotus</taxon>
    </lineage>
</organism>
<protein>
    <submittedName>
        <fullName evidence="1">Uncharacterized protein</fullName>
    </submittedName>
</protein>
<dbReference type="Proteomes" id="UP000807025">
    <property type="component" value="Unassembled WGS sequence"/>
</dbReference>
<proteinExistence type="predicted"/>
<dbReference type="AlphaFoldDB" id="A0A9P5ZUM1"/>
<accession>A0A9P5ZUM1</accession>
<gene>
    <name evidence="1" type="ORF">BDN71DRAFT_1018707</name>
</gene>
<evidence type="ECO:0000313" key="2">
    <source>
        <dbReference type="Proteomes" id="UP000807025"/>
    </source>
</evidence>
<name>A0A9P5ZUM1_PLEER</name>
<reference evidence="1" key="1">
    <citation type="submission" date="2020-11" db="EMBL/GenBank/DDBJ databases">
        <authorList>
            <consortium name="DOE Joint Genome Institute"/>
            <person name="Ahrendt S."/>
            <person name="Riley R."/>
            <person name="Andreopoulos W."/>
            <person name="Labutti K."/>
            <person name="Pangilinan J."/>
            <person name="Ruiz-Duenas F.J."/>
            <person name="Barrasa J.M."/>
            <person name="Sanchez-Garcia M."/>
            <person name="Camarero S."/>
            <person name="Miyauchi S."/>
            <person name="Serrano A."/>
            <person name="Linde D."/>
            <person name="Babiker R."/>
            <person name="Drula E."/>
            <person name="Ayuso-Fernandez I."/>
            <person name="Pacheco R."/>
            <person name="Padilla G."/>
            <person name="Ferreira P."/>
            <person name="Barriuso J."/>
            <person name="Kellner H."/>
            <person name="Castanera R."/>
            <person name="Alfaro M."/>
            <person name="Ramirez L."/>
            <person name="Pisabarro A.G."/>
            <person name="Kuo A."/>
            <person name="Tritt A."/>
            <person name="Lipzen A."/>
            <person name="He G."/>
            <person name="Yan M."/>
            <person name="Ng V."/>
            <person name="Cullen D."/>
            <person name="Martin F."/>
            <person name="Rosso M.-N."/>
            <person name="Henrissat B."/>
            <person name="Hibbett D."/>
            <person name="Martinez A.T."/>
            <person name="Grigoriev I.V."/>
        </authorList>
    </citation>
    <scope>NUCLEOTIDE SEQUENCE</scope>
    <source>
        <strain evidence="1">ATCC 90797</strain>
    </source>
</reference>